<feature type="transmembrane region" description="Helical" evidence="2">
    <location>
        <begin position="358"/>
        <end position="376"/>
    </location>
</feature>
<dbReference type="OMA" id="FIYKHNV"/>
<dbReference type="EMBL" id="AP006499">
    <property type="protein sequence ID" value="BAM82224.1"/>
    <property type="molecule type" value="Genomic_DNA"/>
</dbReference>
<proteinExistence type="predicted"/>
<accession>M1VAQ2</accession>
<dbReference type="PANTHER" id="PTHR13146">
    <property type="match status" value="1"/>
</dbReference>
<feature type="transmembrane region" description="Helical" evidence="2">
    <location>
        <begin position="282"/>
        <end position="309"/>
    </location>
</feature>
<feature type="transmembrane region" description="Helical" evidence="2">
    <location>
        <begin position="211"/>
        <end position="231"/>
    </location>
</feature>
<dbReference type="KEGG" id="cme:CYME_CMQ371C"/>
<feature type="compositionally biased region" description="Polar residues" evidence="1">
    <location>
        <begin position="519"/>
        <end position="528"/>
    </location>
</feature>
<dbReference type="RefSeq" id="XP_005538260.1">
    <property type="nucleotide sequence ID" value="XM_005538203.1"/>
</dbReference>
<dbReference type="SUPFAM" id="SSF103481">
    <property type="entry name" value="Multidrug resistance efflux transporter EmrE"/>
    <property type="match status" value="1"/>
</dbReference>
<feature type="transmembrane region" description="Helical" evidence="2">
    <location>
        <begin position="251"/>
        <end position="270"/>
    </location>
</feature>
<sequence>MEPARPVPRLRSVHSIAGLLLVGTVASLLAKIIYGVESTGRDGRIRPFRKPLFEVFSMFLGMSLCRLLEWIQPPEQLPPALLAQTTSSASADPLADVLVRLPSPWCELLLKAHHWLGALTPAATHVILVPAVLDAAATMLMCTGLLFAPVSVYQMLRGSMLVFCAIFSVTLLRRRLHLYNILGVALALGGITTVGLASVAGEEDLEARGALLVGILLMIAGQAMQALQVVAEEHLLQNLLLPPMQVVFYEGIYGVALCLCIIFPLAYILPGNDYGHRWEDTLDSLVMIAHSGVLVLILLSDATSMLLFNMFSMNVTQLSSALFRTMLETLRTFLVWMIDLWIYYRWSDGRFGEAWTRYSWLQVVGFLVVVAGTWLYSQHPVSIGPEPAPEMEHSRASTETTHALAKQMLPDEELERLLVDRDHVRYSTGETTAAPTSMSLSPEAGESVGEVAERESMQAREPRLLRERLRASPATSLYGTSPAFFMHHGGTIPAVYVGSPLPFATIGSQREARLRRNNLSRTASSASVSDEDSNAGP</sequence>
<reference evidence="3 4" key="2">
    <citation type="journal article" date="2007" name="BMC Biol.">
        <title>A 100%-complete sequence reveals unusually simple genomic features in the hot-spring red alga Cyanidioschyzon merolae.</title>
        <authorList>
            <person name="Nozaki H."/>
            <person name="Takano H."/>
            <person name="Misumi O."/>
            <person name="Terasawa K."/>
            <person name="Matsuzaki M."/>
            <person name="Maruyama S."/>
            <person name="Nishida K."/>
            <person name="Yagisawa F."/>
            <person name="Yoshida Y."/>
            <person name="Fujiwara T."/>
            <person name="Takio S."/>
            <person name="Tamura K."/>
            <person name="Chung S.J."/>
            <person name="Nakamura S."/>
            <person name="Kuroiwa H."/>
            <person name="Tanaka K."/>
            <person name="Sato N."/>
            <person name="Kuroiwa T."/>
        </authorList>
    </citation>
    <scope>NUCLEOTIDE SEQUENCE [LARGE SCALE GENOMIC DNA]</scope>
    <source>
        <strain evidence="3 4">10D</strain>
    </source>
</reference>
<dbReference type="InterPro" id="IPR037185">
    <property type="entry name" value="EmrE-like"/>
</dbReference>
<name>M1VAQ2_CYAM1</name>
<protein>
    <recommendedName>
        <fullName evidence="5">Solute carrier family 35 member F6</fullName>
    </recommendedName>
</protein>
<feature type="region of interest" description="Disordered" evidence="1">
    <location>
        <begin position="429"/>
        <end position="459"/>
    </location>
</feature>
<feature type="transmembrane region" description="Helical" evidence="2">
    <location>
        <begin position="12"/>
        <end position="30"/>
    </location>
</feature>
<keyword evidence="2" id="KW-0472">Membrane</keyword>
<evidence type="ECO:0000313" key="3">
    <source>
        <dbReference type="EMBL" id="BAM82224.1"/>
    </source>
</evidence>
<feature type="transmembrane region" description="Helical" evidence="2">
    <location>
        <begin position="329"/>
        <end position="346"/>
    </location>
</feature>
<dbReference type="Gramene" id="CMQ371CT">
    <property type="protein sequence ID" value="CMQ371CT"/>
    <property type="gene ID" value="CMQ371C"/>
</dbReference>
<dbReference type="OrthoDB" id="29773at2759"/>
<dbReference type="PANTHER" id="PTHR13146:SF3">
    <property type="entry name" value="EAMA DOMAIN-CONTAINING PROTEIN"/>
    <property type="match status" value="1"/>
</dbReference>
<feature type="transmembrane region" description="Helical" evidence="2">
    <location>
        <begin position="178"/>
        <end position="199"/>
    </location>
</feature>
<evidence type="ECO:0000256" key="1">
    <source>
        <dbReference type="SAM" id="MobiDB-lite"/>
    </source>
</evidence>
<reference evidence="3 4" key="1">
    <citation type="journal article" date="2004" name="Nature">
        <title>Genome sequence of the ultrasmall unicellular red alga Cyanidioschyzon merolae 10D.</title>
        <authorList>
            <person name="Matsuzaki M."/>
            <person name="Misumi O."/>
            <person name="Shin-i T."/>
            <person name="Maruyama S."/>
            <person name="Takahara M."/>
            <person name="Miyagishima S."/>
            <person name="Mori T."/>
            <person name="Nishida K."/>
            <person name="Yagisawa F."/>
            <person name="Nishida K."/>
            <person name="Yoshida Y."/>
            <person name="Nishimura Y."/>
            <person name="Nakao S."/>
            <person name="Kobayashi T."/>
            <person name="Momoyama Y."/>
            <person name="Higashiyama T."/>
            <person name="Minoda A."/>
            <person name="Sano M."/>
            <person name="Nomoto H."/>
            <person name="Oishi K."/>
            <person name="Hayashi H."/>
            <person name="Ohta F."/>
            <person name="Nishizaka S."/>
            <person name="Haga S."/>
            <person name="Miura S."/>
            <person name="Morishita T."/>
            <person name="Kabeya Y."/>
            <person name="Terasawa K."/>
            <person name="Suzuki Y."/>
            <person name="Ishii Y."/>
            <person name="Asakawa S."/>
            <person name="Takano H."/>
            <person name="Ohta N."/>
            <person name="Kuroiwa H."/>
            <person name="Tanaka K."/>
            <person name="Shimizu N."/>
            <person name="Sugano S."/>
            <person name="Sato N."/>
            <person name="Nozaki H."/>
            <person name="Ogasawara N."/>
            <person name="Kohara Y."/>
            <person name="Kuroiwa T."/>
        </authorList>
    </citation>
    <scope>NUCLEOTIDE SEQUENCE [LARGE SCALE GENOMIC DNA]</scope>
    <source>
        <strain evidence="3 4">10D</strain>
    </source>
</reference>
<keyword evidence="2" id="KW-1133">Transmembrane helix</keyword>
<evidence type="ECO:0000313" key="4">
    <source>
        <dbReference type="Proteomes" id="UP000007014"/>
    </source>
</evidence>
<keyword evidence="2" id="KW-0812">Transmembrane</keyword>
<evidence type="ECO:0008006" key="5">
    <source>
        <dbReference type="Google" id="ProtNLM"/>
    </source>
</evidence>
<feature type="transmembrane region" description="Helical" evidence="2">
    <location>
        <begin position="155"/>
        <end position="172"/>
    </location>
</feature>
<feature type="region of interest" description="Disordered" evidence="1">
    <location>
        <begin position="517"/>
        <end position="537"/>
    </location>
</feature>
<dbReference type="AlphaFoldDB" id="M1VAQ2"/>
<dbReference type="Pfam" id="PF16913">
    <property type="entry name" value="PUNUT"/>
    <property type="match status" value="1"/>
</dbReference>
<evidence type="ECO:0000256" key="2">
    <source>
        <dbReference type="SAM" id="Phobius"/>
    </source>
</evidence>
<dbReference type="Proteomes" id="UP000007014">
    <property type="component" value="Chromosome 17"/>
</dbReference>
<keyword evidence="4" id="KW-1185">Reference proteome</keyword>
<organism evidence="3 4">
    <name type="scientific">Cyanidioschyzon merolae (strain NIES-3377 / 10D)</name>
    <name type="common">Unicellular red alga</name>
    <dbReference type="NCBI Taxonomy" id="280699"/>
    <lineage>
        <taxon>Eukaryota</taxon>
        <taxon>Rhodophyta</taxon>
        <taxon>Bangiophyceae</taxon>
        <taxon>Cyanidiales</taxon>
        <taxon>Cyanidiaceae</taxon>
        <taxon>Cyanidioschyzon</taxon>
    </lineage>
</organism>
<dbReference type="HOGENOM" id="CLU_025028_1_1_1"/>
<feature type="compositionally biased region" description="Polar residues" evidence="1">
    <location>
        <begin position="429"/>
        <end position="440"/>
    </location>
</feature>
<dbReference type="eggNOG" id="KOG3912">
    <property type="taxonomic scope" value="Eukaryota"/>
</dbReference>
<gene>
    <name evidence="3" type="ORF">CYME_CMQ371C</name>
</gene>
<feature type="transmembrane region" description="Helical" evidence="2">
    <location>
        <begin position="126"/>
        <end position="148"/>
    </location>
</feature>
<dbReference type="GeneID" id="16996346"/>
<dbReference type="GO" id="GO:0016020">
    <property type="term" value="C:membrane"/>
    <property type="evidence" value="ECO:0007669"/>
    <property type="project" value="TreeGrafter"/>
</dbReference>